<evidence type="ECO:0000313" key="3">
    <source>
        <dbReference type="Proteomes" id="UP001596022"/>
    </source>
</evidence>
<name>A0ABV9GSE3_9BACL</name>
<dbReference type="Proteomes" id="UP001596022">
    <property type="component" value="Unassembled WGS sequence"/>
</dbReference>
<keyword evidence="3" id="KW-1185">Reference proteome</keyword>
<feature type="domain" description="DinB-like" evidence="1">
    <location>
        <begin position="26"/>
        <end position="152"/>
    </location>
</feature>
<protein>
    <submittedName>
        <fullName evidence="2">DinB family protein</fullName>
    </submittedName>
</protein>
<accession>A0ABV9GSE3</accession>
<evidence type="ECO:0000313" key="2">
    <source>
        <dbReference type="EMBL" id="MFC4619550.1"/>
    </source>
</evidence>
<evidence type="ECO:0000259" key="1">
    <source>
        <dbReference type="Pfam" id="PF12867"/>
    </source>
</evidence>
<organism evidence="2 3">
    <name type="scientific">Camelliibacillus cellulosilyticus</name>
    <dbReference type="NCBI Taxonomy" id="2174486"/>
    <lineage>
        <taxon>Bacteria</taxon>
        <taxon>Bacillati</taxon>
        <taxon>Bacillota</taxon>
        <taxon>Bacilli</taxon>
        <taxon>Bacillales</taxon>
        <taxon>Sporolactobacillaceae</taxon>
        <taxon>Camelliibacillus</taxon>
    </lineage>
</organism>
<dbReference type="InterPro" id="IPR024775">
    <property type="entry name" value="DinB-like"/>
</dbReference>
<comment type="caution">
    <text evidence="2">The sequence shown here is derived from an EMBL/GenBank/DDBJ whole genome shotgun (WGS) entry which is preliminary data.</text>
</comment>
<dbReference type="Gene3D" id="1.20.120.450">
    <property type="entry name" value="dinb family like domain"/>
    <property type="match status" value="1"/>
</dbReference>
<dbReference type="SUPFAM" id="SSF109854">
    <property type="entry name" value="DinB/YfiT-like putative metalloenzymes"/>
    <property type="match status" value="1"/>
</dbReference>
<dbReference type="Pfam" id="PF12867">
    <property type="entry name" value="DinB_2"/>
    <property type="match status" value="1"/>
</dbReference>
<reference evidence="3" key="1">
    <citation type="journal article" date="2019" name="Int. J. Syst. Evol. Microbiol.">
        <title>The Global Catalogue of Microorganisms (GCM) 10K type strain sequencing project: providing services to taxonomists for standard genome sequencing and annotation.</title>
        <authorList>
            <consortium name="The Broad Institute Genomics Platform"/>
            <consortium name="The Broad Institute Genome Sequencing Center for Infectious Disease"/>
            <person name="Wu L."/>
            <person name="Ma J."/>
        </authorList>
    </citation>
    <scope>NUCLEOTIDE SEQUENCE [LARGE SCALE GENOMIC DNA]</scope>
    <source>
        <strain evidence="3">CGMCC 1.16306</strain>
    </source>
</reference>
<dbReference type="InterPro" id="IPR034660">
    <property type="entry name" value="DinB/YfiT-like"/>
</dbReference>
<sequence>MNATKKDVLLDMMAACHDDPSWYPTFRQSIDGLSAEEATWKANDSSHSIWQLVNHLTYWNERWMRRFTGEEIFKSIGKNNDMTFEITIDTSEENWQSAVKRLDATYTQWRSAIVECPESKLDANIPDYPEGCPWWAGLSNLCTHNTYHIGQIIFIRKQQGSWEG</sequence>
<gene>
    <name evidence="2" type="ORF">ACFO4N_12585</name>
</gene>
<proteinExistence type="predicted"/>
<dbReference type="EMBL" id="JBHSFW010000009">
    <property type="protein sequence ID" value="MFC4619550.1"/>
    <property type="molecule type" value="Genomic_DNA"/>
</dbReference>
<dbReference type="RefSeq" id="WP_376846641.1">
    <property type="nucleotide sequence ID" value="NZ_JBHSFW010000009.1"/>
</dbReference>